<proteinExistence type="predicted"/>
<organism evidence="1 2">
    <name type="scientific">Candidatus Campbellbacteria bacterium RIFOXYC2_FULL_35_25</name>
    <dbReference type="NCBI Taxonomy" id="1797582"/>
    <lineage>
        <taxon>Bacteria</taxon>
        <taxon>Candidatus Campbelliibacteriota</taxon>
    </lineage>
</organism>
<protein>
    <recommendedName>
        <fullName evidence="3">Four helix bundle protein</fullName>
    </recommendedName>
</protein>
<sequence length="125" mass="14795">MKAQKENSYREFEQRTTDFAKRIIRLCKELPKDRINNRLVDQIIRSSGSVGANYRETNEALGKKDFSFRLRIARKESKETQHWLELIEEANPKMSARMRNLFQEIIEIRNILSAIIVKANNQKEV</sequence>
<evidence type="ECO:0008006" key="3">
    <source>
        <dbReference type="Google" id="ProtNLM"/>
    </source>
</evidence>
<reference evidence="1 2" key="1">
    <citation type="journal article" date="2016" name="Nat. Commun.">
        <title>Thousands of microbial genomes shed light on interconnected biogeochemical processes in an aquifer system.</title>
        <authorList>
            <person name="Anantharaman K."/>
            <person name="Brown C.T."/>
            <person name="Hug L.A."/>
            <person name="Sharon I."/>
            <person name="Castelle C.J."/>
            <person name="Probst A.J."/>
            <person name="Thomas B.C."/>
            <person name="Singh A."/>
            <person name="Wilkins M.J."/>
            <person name="Karaoz U."/>
            <person name="Brodie E.L."/>
            <person name="Williams K.H."/>
            <person name="Hubbard S.S."/>
            <person name="Banfield J.F."/>
        </authorList>
    </citation>
    <scope>NUCLEOTIDE SEQUENCE [LARGE SCALE GENOMIC DNA]</scope>
</reference>
<dbReference type="Proteomes" id="UP000179003">
    <property type="component" value="Unassembled WGS sequence"/>
</dbReference>
<dbReference type="STRING" id="1797582.A2442_00065"/>
<dbReference type="PANTHER" id="PTHR38471">
    <property type="entry name" value="FOUR HELIX BUNDLE PROTEIN"/>
    <property type="match status" value="1"/>
</dbReference>
<comment type="caution">
    <text evidence="1">The sequence shown here is derived from an EMBL/GenBank/DDBJ whole genome shotgun (WGS) entry which is preliminary data.</text>
</comment>
<dbReference type="InterPro" id="IPR036583">
    <property type="entry name" value="23S_rRNA_IVS_sf"/>
</dbReference>
<dbReference type="Gene3D" id="1.20.1440.60">
    <property type="entry name" value="23S rRNA-intervening sequence"/>
    <property type="match status" value="1"/>
</dbReference>
<dbReference type="EMBL" id="MFAE01000011">
    <property type="protein sequence ID" value="OGD66948.1"/>
    <property type="molecule type" value="Genomic_DNA"/>
</dbReference>
<dbReference type="PIRSF" id="PIRSF035652">
    <property type="entry name" value="CHP02436"/>
    <property type="match status" value="1"/>
</dbReference>
<evidence type="ECO:0000313" key="2">
    <source>
        <dbReference type="Proteomes" id="UP000179003"/>
    </source>
</evidence>
<accession>A0A1F5EHR8</accession>
<dbReference type="PANTHER" id="PTHR38471:SF2">
    <property type="entry name" value="FOUR HELIX BUNDLE PROTEIN"/>
    <property type="match status" value="1"/>
</dbReference>
<dbReference type="AlphaFoldDB" id="A0A1F5EHR8"/>
<dbReference type="SUPFAM" id="SSF158446">
    <property type="entry name" value="IVS-encoded protein-like"/>
    <property type="match status" value="1"/>
</dbReference>
<gene>
    <name evidence="1" type="ORF">A2442_00065</name>
</gene>
<name>A0A1F5EHR8_9BACT</name>
<dbReference type="NCBIfam" id="TIGR02436">
    <property type="entry name" value="four helix bundle protein"/>
    <property type="match status" value="1"/>
</dbReference>
<evidence type="ECO:0000313" key="1">
    <source>
        <dbReference type="EMBL" id="OGD66948.1"/>
    </source>
</evidence>
<dbReference type="Pfam" id="PF05635">
    <property type="entry name" value="23S_rRNA_IVP"/>
    <property type="match status" value="1"/>
</dbReference>
<dbReference type="InterPro" id="IPR012657">
    <property type="entry name" value="23S_rRNA-intervening_sequence"/>
</dbReference>